<feature type="compositionally biased region" description="Low complexity" evidence="1">
    <location>
        <begin position="55"/>
        <end position="69"/>
    </location>
</feature>
<name>A0AB73B4K3_CORFL</name>
<feature type="region of interest" description="Disordered" evidence="1">
    <location>
        <begin position="17"/>
        <end position="132"/>
    </location>
</feature>
<proteinExistence type="predicted"/>
<organism evidence="2 3">
    <name type="scientific">Corynebacterium flavescens</name>
    <dbReference type="NCBI Taxonomy" id="28028"/>
    <lineage>
        <taxon>Bacteria</taxon>
        <taxon>Bacillati</taxon>
        <taxon>Actinomycetota</taxon>
        <taxon>Actinomycetes</taxon>
        <taxon>Mycobacteriales</taxon>
        <taxon>Corynebacteriaceae</taxon>
        <taxon>Corynebacterium</taxon>
    </lineage>
</organism>
<accession>A0AB73B4K3</accession>
<feature type="compositionally biased region" description="Basic and acidic residues" evidence="1">
    <location>
        <begin position="70"/>
        <end position="89"/>
    </location>
</feature>
<protein>
    <submittedName>
        <fullName evidence="2">Uncharacterized protein</fullName>
    </submittedName>
</protein>
<dbReference type="AlphaFoldDB" id="A0AB73B4K3"/>
<reference evidence="2 3" key="1">
    <citation type="submission" date="2019-06" db="EMBL/GenBank/DDBJ databases">
        <title>Whole genome shotgun sequence of Corynebacterium flavescens NBRC 14136.</title>
        <authorList>
            <person name="Hosoyama A."/>
            <person name="Uohara A."/>
            <person name="Ohji S."/>
            <person name="Ichikawa N."/>
        </authorList>
    </citation>
    <scope>NUCLEOTIDE SEQUENCE [LARGE SCALE GENOMIC DNA]</scope>
    <source>
        <strain evidence="2 3">NBRC 14136</strain>
    </source>
</reference>
<feature type="compositionally biased region" description="Basic and acidic residues" evidence="1">
    <location>
        <begin position="17"/>
        <end position="42"/>
    </location>
</feature>
<evidence type="ECO:0000313" key="3">
    <source>
        <dbReference type="Proteomes" id="UP000315353"/>
    </source>
</evidence>
<gene>
    <name evidence="2" type="ORF">CFL01nite_02000</name>
</gene>
<dbReference type="Proteomes" id="UP000315353">
    <property type="component" value="Unassembled WGS sequence"/>
</dbReference>
<sequence length="132" mass="15467">MIIALLRLWRDRARLRSHNEQARRTRRAAAEADRKAKSERLSVAEILARNEAAKQATRTTTAPRPSSRQWGKDREQRRREQAAERENRLRQAPPQPDPHRRAGDNPPPPRPSHRLQEHNEEGGPTWDRLEKE</sequence>
<feature type="compositionally biased region" description="Basic and acidic residues" evidence="1">
    <location>
        <begin position="114"/>
        <end position="132"/>
    </location>
</feature>
<evidence type="ECO:0000256" key="1">
    <source>
        <dbReference type="SAM" id="MobiDB-lite"/>
    </source>
</evidence>
<evidence type="ECO:0000313" key="2">
    <source>
        <dbReference type="EMBL" id="GEB96705.1"/>
    </source>
</evidence>
<comment type="caution">
    <text evidence="2">The sequence shown here is derived from an EMBL/GenBank/DDBJ whole genome shotgun (WGS) entry which is preliminary data.</text>
</comment>
<dbReference type="EMBL" id="BJNB01000001">
    <property type="protein sequence ID" value="GEB96705.1"/>
    <property type="molecule type" value="Genomic_DNA"/>
</dbReference>